<name>A0A1H1WZV7_9ACTN</name>
<keyword evidence="1" id="KW-1133">Transmembrane helix</keyword>
<evidence type="ECO:0000259" key="2">
    <source>
        <dbReference type="Pfam" id="PF00535"/>
    </source>
</evidence>
<evidence type="ECO:0000256" key="1">
    <source>
        <dbReference type="SAM" id="Phobius"/>
    </source>
</evidence>
<feature type="transmembrane region" description="Helical" evidence="1">
    <location>
        <begin position="259"/>
        <end position="281"/>
    </location>
</feature>
<dbReference type="AlphaFoldDB" id="A0A1H1WZV7"/>
<evidence type="ECO:0000313" key="3">
    <source>
        <dbReference type="EMBL" id="SDT01769.1"/>
    </source>
</evidence>
<reference evidence="4" key="1">
    <citation type="submission" date="2016-10" db="EMBL/GenBank/DDBJ databases">
        <authorList>
            <person name="Varghese N."/>
            <person name="Submissions S."/>
        </authorList>
    </citation>
    <scope>NUCLEOTIDE SEQUENCE [LARGE SCALE GENOMIC DNA]</scope>
    <source>
        <strain evidence="4">DSM 22127</strain>
    </source>
</reference>
<dbReference type="EMBL" id="LT629757">
    <property type="protein sequence ID" value="SDT01769.1"/>
    <property type="molecule type" value="Genomic_DNA"/>
</dbReference>
<keyword evidence="1" id="KW-0472">Membrane</keyword>
<organism evidence="3 4">
    <name type="scientific">Nocardioides scoriae</name>
    <dbReference type="NCBI Taxonomy" id="642780"/>
    <lineage>
        <taxon>Bacteria</taxon>
        <taxon>Bacillati</taxon>
        <taxon>Actinomycetota</taxon>
        <taxon>Actinomycetes</taxon>
        <taxon>Propionibacteriales</taxon>
        <taxon>Nocardioidaceae</taxon>
        <taxon>Nocardioides</taxon>
    </lineage>
</organism>
<gene>
    <name evidence="3" type="ORF">SAMN04488570_3304</name>
</gene>
<keyword evidence="1" id="KW-0812">Transmembrane</keyword>
<dbReference type="STRING" id="642780.SAMN04488570_3304"/>
<proteinExistence type="predicted"/>
<dbReference type="GO" id="GO:0016740">
    <property type="term" value="F:transferase activity"/>
    <property type="evidence" value="ECO:0007669"/>
    <property type="project" value="UniProtKB-KW"/>
</dbReference>
<sequence>MTSPGPRVEDPTHVVVVCTRNRPDDIGVALDSLVGQSLAPTEVLVVDSSDDTATERVIGARSFPFPVRYLHSEPGLTHQRNVGVAASSADVVHFIDDDVVLADDYLREVVRSFVTGGPDVVGVGGLIASTTTRRPRWWWRAALVDSRRQGCVLSSGVNILVTELADETDVEWLSGCSMSYRRRVFDELAFDEALQGYALMEDVDFSYGAARLGRLVLNPAAGLTHTVSDVGRWDHHRRVTVGVHRRGWFVEKHLPRRALVAFVWSVVAGAAVHAVLGVLTLSRWRVRVAGWQLQALGQFFRGRR</sequence>
<keyword evidence="3" id="KW-0808">Transferase</keyword>
<feature type="domain" description="Glycosyltransferase 2-like" evidence="2">
    <location>
        <begin position="15"/>
        <end position="187"/>
    </location>
</feature>
<dbReference type="InterPro" id="IPR001173">
    <property type="entry name" value="Glyco_trans_2-like"/>
</dbReference>
<keyword evidence="4" id="KW-1185">Reference proteome</keyword>
<dbReference type="PANTHER" id="PTHR43685">
    <property type="entry name" value="GLYCOSYLTRANSFERASE"/>
    <property type="match status" value="1"/>
</dbReference>
<protein>
    <submittedName>
        <fullName evidence="3">Glycosyltransferase, GT2 family</fullName>
    </submittedName>
</protein>
<dbReference type="RefSeq" id="WP_172833927.1">
    <property type="nucleotide sequence ID" value="NZ_LT629757.1"/>
</dbReference>
<dbReference type="InterPro" id="IPR029044">
    <property type="entry name" value="Nucleotide-diphossugar_trans"/>
</dbReference>
<accession>A0A1H1WZV7</accession>
<dbReference type="InterPro" id="IPR050834">
    <property type="entry name" value="Glycosyltransf_2"/>
</dbReference>
<dbReference type="Pfam" id="PF00535">
    <property type="entry name" value="Glycos_transf_2"/>
    <property type="match status" value="1"/>
</dbReference>
<dbReference type="CDD" id="cd00761">
    <property type="entry name" value="Glyco_tranf_GTA_type"/>
    <property type="match status" value="1"/>
</dbReference>
<dbReference type="Proteomes" id="UP000198859">
    <property type="component" value="Chromosome I"/>
</dbReference>
<dbReference type="Gene3D" id="3.90.550.10">
    <property type="entry name" value="Spore Coat Polysaccharide Biosynthesis Protein SpsA, Chain A"/>
    <property type="match status" value="1"/>
</dbReference>
<evidence type="ECO:0000313" key="4">
    <source>
        <dbReference type="Proteomes" id="UP000198859"/>
    </source>
</evidence>
<dbReference type="PANTHER" id="PTHR43685:SF3">
    <property type="entry name" value="SLR2126 PROTEIN"/>
    <property type="match status" value="1"/>
</dbReference>
<dbReference type="SUPFAM" id="SSF53448">
    <property type="entry name" value="Nucleotide-diphospho-sugar transferases"/>
    <property type="match status" value="1"/>
</dbReference>